<organism evidence="7 8">
    <name type="scientific">Candidatus Litorirhabdus singularis</name>
    <dbReference type="NCBI Taxonomy" id="2518993"/>
    <lineage>
        <taxon>Bacteria</taxon>
        <taxon>Pseudomonadati</taxon>
        <taxon>Pseudomonadota</taxon>
        <taxon>Gammaproteobacteria</taxon>
        <taxon>Cellvibrionales</taxon>
        <taxon>Halieaceae</taxon>
        <taxon>Candidatus Litorirhabdus</taxon>
    </lineage>
</organism>
<feature type="transmembrane region" description="Helical" evidence="5">
    <location>
        <begin position="158"/>
        <end position="175"/>
    </location>
</feature>
<evidence type="ECO:0000256" key="3">
    <source>
        <dbReference type="ARBA" id="ARBA00022989"/>
    </source>
</evidence>
<keyword evidence="8" id="KW-1185">Reference proteome</keyword>
<feature type="domain" description="Mechanosensitive ion channel MscS" evidence="6">
    <location>
        <begin position="177"/>
        <end position="245"/>
    </location>
</feature>
<dbReference type="EMBL" id="SHNN01000001">
    <property type="protein sequence ID" value="MCX2980376.1"/>
    <property type="molecule type" value="Genomic_DNA"/>
</dbReference>
<dbReference type="RefSeq" id="WP_279244352.1">
    <property type="nucleotide sequence ID" value="NZ_SHNN01000001.1"/>
</dbReference>
<feature type="transmembrane region" description="Helical" evidence="5">
    <location>
        <begin position="15"/>
        <end position="43"/>
    </location>
</feature>
<dbReference type="Gene3D" id="2.30.30.60">
    <property type="match status" value="1"/>
</dbReference>
<evidence type="ECO:0000256" key="4">
    <source>
        <dbReference type="ARBA" id="ARBA00023136"/>
    </source>
</evidence>
<sequence>MLKQLADIHPLLPDAGLLLLLIAVALIAYWVAANIFVAALHVVAKKTAHTWDDSFIVFGVGRRLAQMVPAFIIYIGVNWMPILEPGVTEVLLNVTSAYMILVVCFTLTAILSALNHIYESSPVSRQRPMKGFVQLLQIVIIIVSMLLFISALMDRSPVILLSGFGAMTAVLLLVFKDTILSLVASVQLSAQDMVRVGDWIEVPQFGADGDVVDVELHTVKVQNFDKTITTVPTHRLISDSFKNWRGMSESGGRRIKRSLSLDATSVHFLSADEAASCRRFELLTDYLDGKTNELDRYNDARNQTVDQRRLTNIGTFRAYIYCYLKSHEQVRKDMTLLVRQLPSGPEGIPIELYCFTSTTAWSEYEGIQADIFDHLLAIIPEFGLRIYQHPAGSDLARLYPG</sequence>
<name>A0ABT3TDL6_9GAMM</name>
<dbReference type="InterPro" id="IPR030192">
    <property type="entry name" value="YbdG"/>
</dbReference>
<dbReference type="Proteomes" id="UP001143362">
    <property type="component" value="Unassembled WGS sequence"/>
</dbReference>
<dbReference type="InterPro" id="IPR010920">
    <property type="entry name" value="LSM_dom_sf"/>
</dbReference>
<dbReference type="SUPFAM" id="SSF50182">
    <property type="entry name" value="Sm-like ribonucleoproteins"/>
    <property type="match status" value="1"/>
</dbReference>
<dbReference type="Pfam" id="PF00924">
    <property type="entry name" value="MS_channel_2nd"/>
    <property type="match status" value="1"/>
</dbReference>
<evidence type="ECO:0000313" key="7">
    <source>
        <dbReference type="EMBL" id="MCX2980376.1"/>
    </source>
</evidence>
<reference evidence="7" key="1">
    <citation type="submission" date="2019-02" db="EMBL/GenBank/DDBJ databases">
        <authorList>
            <person name="Li S.-H."/>
        </authorList>
    </citation>
    <scope>NUCLEOTIDE SEQUENCE</scope>
    <source>
        <strain evidence="7">IMCC14734</strain>
    </source>
</reference>
<evidence type="ECO:0000259" key="6">
    <source>
        <dbReference type="Pfam" id="PF00924"/>
    </source>
</evidence>
<keyword evidence="2 5" id="KW-0812">Transmembrane</keyword>
<dbReference type="InterPro" id="IPR023408">
    <property type="entry name" value="MscS_beta-dom_sf"/>
</dbReference>
<feature type="transmembrane region" description="Helical" evidence="5">
    <location>
        <begin position="95"/>
        <end position="114"/>
    </location>
</feature>
<evidence type="ECO:0000313" key="8">
    <source>
        <dbReference type="Proteomes" id="UP001143362"/>
    </source>
</evidence>
<dbReference type="InterPro" id="IPR006685">
    <property type="entry name" value="MscS_channel_2nd"/>
</dbReference>
<dbReference type="PANTHER" id="PTHR30414:SF0">
    <property type="entry name" value="MINICONDUCTANCE MECHANOSENSITIVE CHANNEL YBDG"/>
    <property type="match status" value="1"/>
</dbReference>
<evidence type="ECO:0000256" key="2">
    <source>
        <dbReference type="ARBA" id="ARBA00022692"/>
    </source>
</evidence>
<evidence type="ECO:0000256" key="1">
    <source>
        <dbReference type="ARBA" id="ARBA00004370"/>
    </source>
</evidence>
<gene>
    <name evidence="7" type="ORF">EYC98_05760</name>
</gene>
<comment type="subcellular location">
    <subcellularLocation>
        <location evidence="1">Membrane</location>
    </subcellularLocation>
</comment>
<dbReference type="PANTHER" id="PTHR30414">
    <property type="entry name" value="MINICONDUCTANCE MECHANOSENSITIVE CHANNEL YBDG"/>
    <property type="match status" value="1"/>
</dbReference>
<feature type="transmembrane region" description="Helical" evidence="5">
    <location>
        <begin position="64"/>
        <end position="83"/>
    </location>
</feature>
<evidence type="ECO:0000256" key="5">
    <source>
        <dbReference type="SAM" id="Phobius"/>
    </source>
</evidence>
<keyword evidence="4 5" id="KW-0472">Membrane</keyword>
<keyword evidence="3 5" id="KW-1133">Transmembrane helix</keyword>
<accession>A0ABT3TDL6</accession>
<proteinExistence type="predicted"/>
<comment type="caution">
    <text evidence="7">The sequence shown here is derived from an EMBL/GenBank/DDBJ whole genome shotgun (WGS) entry which is preliminary data.</text>
</comment>
<protein>
    <submittedName>
        <fullName evidence="7">Mechanosensitive ion channel family protein</fullName>
    </submittedName>
</protein>
<feature type="transmembrane region" description="Helical" evidence="5">
    <location>
        <begin position="135"/>
        <end position="152"/>
    </location>
</feature>